<dbReference type="InterPro" id="IPR050300">
    <property type="entry name" value="GDXG_lipolytic_enzyme"/>
</dbReference>
<protein>
    <recommendedName>
        <fullName evidence="2">Alpha/beta hydrolase fold-3 domain-containing protein</fullName>
    </recommendedName>
</protein>
<dbReference type="Pfam" id="PF07859">
    <property type="entry name" value="Abhydrolase_3"/>
    <property type="match status" value="2"/>
</dbReference>
<dbReference type="GO" id="GO:0016787">
    <property type="term" value="F:hydrolase activity"/>
    <property type="evidence" value="ECO:0007669"/>
    <property type="project" value="UniProtKB-KW"/>
</dbReference>
<feature type="domain" description="Alpha/beta hydrolase fold-3" evidence="2">
    <location>
        <begin position="86"/>
        <end position="172"/>
    </location>
</feature>
<feature type="domain" description="Alpha/beta hydrolase fold-3" evidence="2">
    <location>
        <begin position="173"/>
        <end position="224"/>
    </location>
</feature>
<dbReference type="EMBL" id="FR695877">
    <property type="protein sequence ID" value="CBX30812.1"/>
    <property type="molecule type" value="Genomic_DNA"/>
</dbReference>
<proteinExistence type="predicted"/>
<dbReference type="SUPFAM" id="SSF53474">
    <property type="entry name" value="alpha/beta-Hydrolases"/>
    <property type="match status" value="1"/>
</dbReference>
<sequence>MDSMNFEGKINPELLPVFAHLLEEWNFDDIRFERKKIIEIGKKMPRLSYIDIVSASEHFITGPDGNSNLRLKIYQPKVREQILPGVLFIHGGGFIIGSPEVEEALCYRYAGEINCVVVSPDYRLAPENPFPAGLEDCYAALKWFSQSSSELKVDASRIAVPGGSAGGGLTASRATDLSGLPPAYIIVGELDPLRDETIDYVLRLSQAGVSTEFCLYPGCFHGFESFAPLAGISQRASKGYVQALKRALYK</sequence>
<keyword evidence="1" id="KW-0378">Hydrolase</keyword>
<organism evidence="3">
    <name type="scientific">uncultured Desulfobacterium sp</name>
    <dbReference type="NCBI Taxonomy" id="201089"/>
    <lineage>
        <taxon>Bacteria</taxon>
        <taxon>Pseudomonadati</taxon>
        <taxon>Thermodesulfobacteriota</taxon>
        <taxon>Desulfobacteria</taxon>
        <taxon>Desulfobacterales</taxon>
        <taxon>Desulfobacteriaceae</taxon>
        <taxon>Desulfobacterium</taxon>
        <taxon>environmental samples</taxon>
    </lineage>
</organism>
<evidence type="ECO:0000256" key="1">
    <source>
        <dbReference type="ARBA" id="ARBA00022801"/>
    </source>
</evidence>
<dbReference type="PANTHER" id="PTHR48081:SF8">
    <property type="entry name" value="ALPHA_BETA HYDROLASE FOLD-3 DOMAIN-CONTAINING PROTEIN-RELATED"/>
    <property type="match status" value="1"/>
</dbReference>
<gene>
    <name evidence="3" type="ORF">N47_E43240</name>
</gene>
<dbReference type="Gene3D" id="3.40.50.1820">
    <property type="entry name" value="alpha/beta hydrolase"/>
    <property type="match status" value="2"/>
</dbReference>
<accession>E1YL29</accession>
<evidence type="ECO:0000313" key="3">
    <source>
        <dbReference type="EMBL" id="CBX30812.1"/>
    </source>
</evidence>
<dbReference type="InterPro" id="IPR029058">
    <property type="entry name" value="AB_hydrolase_fold"/>
</dbReference>
<name>E1YL29_9BACT</name>
<dbReference type="AlphaFoldDB" id="E1YL29"/>
<evidence type="ECO:0000259" key="2">
    <source>
        <dbReference type="Pfam" id="PF07859"/>
    </source>
</evidence>
<dbReference type="InterPro" id="IPR013094">
    <property type="entry name" value="AB_hydrolase_3"/>
</dbReference>
<dbReference type="PANTHER" id="PTHR48081">
    <property type="entry name" value="AB HYDROLASE SUPERFAMILY PROTEIN C4A8.06C"/>
    <property type="match status" value="1"/>
</dbReference>
<reference evidence="3" key="1">
    <citation type="journal article" date="2011" name="Environ. Microbiol.">
        <title>Genomic insights into the metabolic potential of the polycyclic aromatic hydrocarbon degrading sulfate-reducing Deltaproteobacterium N47.</title>
        <authorList>
            <person name="Bergmann F."/>
            <person name="Selesi D."/>
            <person name="Weinmaier T."/>
            <person name="Tischler P."/>
            <person name="Rattei T."/>
            <person name="Meckenstock R.U."/>
        </authorList>
    </citation>
    <scope>NUCLEOTIDE SEQUENCE</scope>
</reference>